<evidence type="ECO:0000256" key="4">
    <source>
        <dbReference type="ARBA" id="ARBA00022692"/>
    </source>
</evidence>
<evidence type="ECO:0000313" key="9">
    <source>
        <dbReference type="EMBL" id="KAI5063495.1"/>
    </source>
</evidence>
<evidence type="ECO:0000256" key="6">
    <source>
        <dbReference type="ARBA" id="ARBA00023136"/>
    </source>
</evidence>
<protein>
    <recommendedName>
        <fullName evidence="8">Phospholipid/glycerol acyltransferase domain-containing protein</fullName>
    </recommendedName>
</protein>
<gene>
    <name evidence="9" type="ORF">GOP47_0022042</name>
</gene>
<dbReference type="SUPFAM" id="SSF69593">
    <property type="entry name" value="Glycerol-3-phosphate (1)-acyltransferase"/>
    <property type="match status" value="1"/>
</dbReference>
<evidence type="ECO:0000259" key="8">
    <source>
        <dbReference type="SMART" id="SM00563"/>
    </source>
</evidence>
<keyword evidence="5 7" id="KW-1133">Transmembrane helix</keyword>
<dbReference type="GO" id="GO:0016791">
    <property type="term" value="F:phosphatase activity"/>
    <property type="evidence" value="ECO:0007669"/>
    <property type="project" value="TreeGrafter"/>
</dbReference>
<comment type="caution">
    <text evidence="9">The sequence shown here is derived from an EMBL/GenBank/DDBJ whole genome shotgun (WGS) entry which is preliminary data.</text>
</comment>
<evidence type="ECO:0000256" key="3">
    <source>
        <dbReference type="ARBA" id="ARBA00022679"/>
    </source>
</evidence>
<evidence type="ECO:0000256" key="7">
    <source>
        <dbReference type="SAM" id="Phobius"/>
    </source>
</evidence>
<dbReference type="GO" id="GO:0010143">
    <property type="term" value="P:cutin biosynthetic process"/>
    <property type="evidence" value="ECO:0007669"/>
    <property type="project" value="TreeGrafter"/>
</dbReference>
<evidence type="ECO:0000256" key="5">
    <source>
        <dbReference type="ARBA" id="ARBA00022989"/>
    </source>
</evidence>
<keyword evidence="4 7" id="KW-0812">Transmembrane</keyword>
<name>A0A9D4U981_ADICA</name>
<accession>A0A9D4U981</accession>
<comment type="similarity">
    <text evidence="2">Belongs to the GPAT/DAPAT family.</text>
</comment>
<feature type="transmembrane region" description="Helical" evidence="7">
    <location>
        <begin position="246"/>
        <end position="267"/>
    </location>
</feature>
<dbReference type="EMBL" id="JABFUD020000021">
    <property type="protein sequence ID" value="KAI5063495.1"/>
    <property type="molecule type" value="Genomic_DNA"/>
</dbReference>
<comment type="subcellular location">
    <subcellularLocation>
        <location evidence="1">Membrane</location>
        <topology evidence="1">Multi-pass membrane protein</topology>
    </subcellularLocation>
</comment>
<evidence type="ECO:0000256" key="1">
    <source>
        <dbReference type="ARBA" id="ARBA00004141"/>
    </source>
</evidence>
<dbReference type="Pfam" id="PF01553">
    <property type="entry name" value="Acyltransferase"/>
    <property type="match status" value="1"/>
</dbReference>
<dbReference type="GO" id="GO:0090447">
    <property type="term" value="F:glycerol-3-phosphate 2-O-acyltransferase activity"/>
    <property type="evidence" value="ECO:0007669"/>
    <property type="project" value="TreeGrafter"/>
</dbReference>
<dbReference type="SMART" id="SM00563">
    <property type="entry name" value="PlsC"/>
    <property type="match status" value="1"/>
</dbReference>
<evidence type="ECO:0000313" key="10">
    <source>
        <dbReference type="Proteomes" id="UP000886520"/>
    </source>
</evidence>
<dbReference type="OrthoDB" id="1913721at2759"/>
<feature type="domain" description="Phospholipid/glycerol acyltransferase" evidence="8">
    <location>
        <begin position="303"/>
        <end position="405"/>
    </location>
</feature>
<dbReference type="InterPro" id="IPR002123">
    <property type="entry name" value="Plipid/glycerol_acylTrfase"/>
</dbReference>
<organism evidence="9 10">
    <name type="scientific">Adiantum capillus-veneris</name>
    <name type="common">Maidenhair fern</name>
    <dbReference type="NCBI Taxonomy" id="13818"/>
    <lineage>
        <taxon>Eukaryota</taxon>
        <taxon>Viridiplantae</taxon>
        <taxon>Streptophyta</taxon>
        <taxon>Embryophyta</taxon>
        <taxon>Tracheophyta</taxon>
        <taxon>Polypodiopsida</taxon>
        <taxon>Polypodiidae</taxon>
        <taxon>Polypodiales</taxon>
        <taxon>Pteridineae</taxon>
        <taxon>Pteridaceae</taxon>
        <taxon>Vittarioideae</taxon>
        <taxon>Adiantum</taxon>
    </lineage>
</organism>
<evidence type="ECO:0000256" key="2">
    <source>
        <dbReference type="ARBA" id="ARBA00007937"/>
    </source>
</evidence>
<keyword evidence="3" id="KW-0808">Transferase</keyword>
<dbReference type="GO" id="GO:0016020">
    <property type="term" value="C:membrane"/>
    <property type="evidence" value="ECO:0007669"/>
    <property type="project" value="UniProtKB-SubCell"/>
</dbReference>
<keyword evidence="6 7" id="KW-0472">Membrane</keyword>
<dbReference type="AlphaFoldDB" id="A0A9D4U981"/>
<proteinExistence type="inferred from homology"/>
<dbReference type="PANTHER" id="PTHR15486">
    <property type="entry name" value="ANCIENT UBIQUITOUS PROTEIN"/>
    <property type="match status" value="1"/>
</dbReference>
<sequence length="503" mass="55866">MDMEGGDDDDQFVAAELEGWLLKDRDPFPYFLLVAMEAGSLIRAIALMLAYPVAWLLEKSAFFEEAALKLYVLIACVGLRVEEIEAVGRAVLPRFLAEQVRAAAWKTFSSFAPASSQRRLLISALPRPMLHSFVRNQLGAHHLIAPDLHATASGRCLGFLKRPPPHQDLHRRHLFNIPSSPASSRHEEQLLFSTTTPTLKYLGDLQFISSCARKKDGDEEAVCMSDLDSPVVFHDGRLVKRPTPAMALLVFLWMPVGFILAVLRVFLCSRAPHGWWPALARLFRIRIIIKGEIPGRAPGGKGMLLVCNHRTLLDPIFVSMGLARTVTAVTYSVSRLSEMLSPIPTVRLERHAQRDLQRLRGLVEKGSEVVVCPEGTTSREALLLRFSALFAQASDHIVPVAIRTHVSLFHGTSARGFKAMDPFFFLMNPVPTYELIFLPMLPPFMTTSCAAGDDGLHVSRFQVANHVQQLIGSTLGFHCSSFTRPDKYRFLAGTDGSVTPRHA</sequence>
<reference evidence="9" key="1">
    <citation type="submission" date="2021-01" db="EMBL/GenBank/DDBJ databases">
        <title>Adiantum capillus-veneris genome.</title>
        <authorList>
            <person name="Fang Y."/>
            <person name="Liao Q."/>
        </authorList>
    </citation>
    <scope>NUCLEOTIDE SEQUENCE</scope>
    <source>
        <strain evidence="9">H3</strain>
        <tissue evidence="9">Leaf</tissue>
    </source>
</reference>
<keyword evidence="10" id="KW-1185">Reference proteome</keyword>
<dbReference type="Pfam" id="PF23270">
    <property type="entry name" value="HAD_RAM2_N"/>
    <property type="match status" value="1"/>
</dbReference>
<dbReference type="InterPro" id="IPR056462">
    <property type="entry name" value="HAD_RAM2/GPAT1-8"/>
</dbReference>
<dbReference type="Proteomes" id="UP000886520">
    <property type="component" value="Chromosome 21"/>
</dbReference>
<feature type="transmembrane region" description="Helical" evidence="7">
    <location>
        <begin position="30"/>
        <end position="51"/>
    </location>
</feature>
<dbReference type="PANTHER" id="PTHR15486:SF54">
    <property type="entry name" value="GLYCEROL-3-PHOSPHATE ACYLTRANSFERASE 7"/>
    <property type="match status" value="1"/>
</dbReference>